<evidence type="ECO:0008006" key="3">
    <source>
        <dbReference type="Google" id="ProtNLM"/>
    </source>
</evidence>
<organism evidence="1 2">
    <name type="scientific">Nicoletella semolina</name>
    <dbReference type="NCBI Taxonomy" id="271160"/>
    <lineage>
        <taxon>Bacteria</taxon>
        <taxon>Pseudomonadati</taxon>
        <taxon>Pseudomonadota</taxon>
        <taxon>Gammaproteobacteria</taxon>
        <taxon>Pasteurellales</taxon>
        <taxon>Pasteurellaceae</taxon>
        <taxon>Nicoletella</taxon>
    </lineage>
</organism>
<comment type="caution">
    <text evidence="1">The sequence shown here is derived from an EMBL/GenBank/DDBJ whole genome shotgun (WGS) entry which is preliminary data.</text>
</comment>
<dbReference type="EMBL" id="SLXJ01000015">
    <property type="protein sequence ID" value="TCP15984.1"/>
    <property type="molecule type" value="Genomic_DNA"/>
</dbReference>
<proteinExistence type="predicted"/>
<reference evidence="1 2" key="1">
    <citation type="submission" date="2019-03" db="EMBL/GenBank/DDBJ databases">
        <title>Genomic Encyclopedia of Type Strains, Phase IV (KMG-IV): sequencing the most valuable type-strain genomes for metagenomic binning, comparative biology and taxonomic classification.</title>
        <authorList>
            <person name="Goeker M."/>
        </authorList>
    </citation>
    <scope>NUCLEOTIDE SEQUENCE [LARGE SCALE GENOMIC DNA]</scope>
    <source>
        <strain evidence="1 2">DSM 16380</strain>
    </source>
</reference>
<dbReference type="AlphaFoldDB" id="A0A4R2N578"/>
<accession>A0A4R2N578</accession>
<dbReference type="Proteomes" id="UP000295537">
    <property type="component" value="Unassembled WGS sequence"/>
</dbReference>
<sequence length="86" mass="8755">MIGSVADSAIGGGSGKTIASAIGTVAAAIIGNKVEQKTAQVDSLELVIRKDNGQEIVVVQKKEAGFVAGKRVRIVGADHDLNVSLL</sequence>
<name>A0A4R2N578_9PAST</name>
<evidence type="ECO:0000313" key="1">
    <source>
        <dbReference type="EMBL" id="TCP15984.1"/>
    </source>
</evidence>
<keyword evidence="2" id="KW-1185">Reference proteome</keyword>
<protein>
    <recommendedName>
        <fullName evidence="3">Outer membrane lipoprotein SlyB</fullName>
    </recommendedName>
</protein>
<gene>
    <name evidence="1" type="ORF">EV693_11516</name>
</gene>
<evidence type="ECO:0000313" key="2">
    <source>
        <dbReference type="Proteomes" id="UP000295537"/>
    </source>
</evidence>